<name>A0ABY2F3Q2_9GAMM</name>
<dbReference type="Proteomes" id="UP000295058">
    <property type="component" value="Unassembled WGS sequence"/>
</dbReference>
<evidence type="ECO:0000313" key="1">
    <source>
        <dbReference type="EMBL" id="TDW62570.1"/>
    </source>
</evidence>
<sequence length="39" mass="4268">MVKTKRVKNGQVNGLDMGYEKNAGLSAGITMLKLLLLVY</sequence>
<protein>
    <recommendedName>
        <fullName evidence="3">Transposase</fullName>
    </recommendedName>
</protein>
<keyword evidence="2" id="KW-1185">Reference proteome</keyword>
<gene>
    <name evidence="1" type="ORF">LY04_00644</name>
</gene>
<proteinExistence type="predicted"/>
<evidence type="ECO:0008006" key="3">
    <source>
        <dbReference type="Google" id="ProtNLM"/>
    </source>
</evidence>
<reference evidence="1 2" key="1">
    <citation type="submission" date="2019-03" db="EMBL/GenBank/DDBJ databases">
        <title>Genomic Encyclopedia of Archaeal and Bacterial Type Strains, Phase II (KMG-II): from individual species to whole genera.</title>
        <authorList>
            <person name="Goeker M."/>
        </authorList>
    </citation>
    <scope>NUCLEOTIDE SEQUENCE [LARGE SCALE GENOMIC DNA]</scope>
    <source>
        <strain evidence="1 2">DSM 15594</strain>
    </source>
</reference>
<organism evidence="1 2">
    <name type="scientific">Oceanimonas baumannii</name>
    <dbReference type="NCBI Taxonomy" id="129578"/>
    <lineage>
        <taxon>Bacteria</taxon>
        <taxon>Pseudomonadati</taxon>
        <taxon>Pseudomonadota</taxon>
        <taxon>Gammaproteobacteria</taxon>
        <taxon>Aeromonadales</taxon>
        <taxon>Aeromonadaceae</taxon>
        <taxon>Oceanimonas</taxon>
    </lineage>
</organism>
<evidence type="ECO:0000313" key="2">
    <source>
        <dbReference type="Proteomes" id="UP000295058"/>
    </source>
</evidence>
<dbReference type="EMBL" id="SODO01000001">
    <property type="protein sequence ID" value="TDW62570.1"/>
    <property type="molecule type" value="Genomic_DNA"/>
</dbReference>
<comment type="caution">
    <text evidence="1">The sequence shown here is derived from an EMBL/GenBank/DDBJ whole genome shotgun (WGS) entry which is preliminary data.</text>
</comment>
<accession>A0ABY2F3Q2</accession>